<gene>
    <name evidence="10" type="ORF">GIL414_LOCUS80602</name>
</gene>
<dbReference type="PANTHER" id="PTHR32546">
    <property type="entry name" value="G-PROTEIN COUPLED RECEPTOR 158-RELATED"/>
    <property type="match status" value="1"/>
</dbReference>
<dbReference type="EMBL" id="CAJOBJ010355252">
    <property type="protein sequence ID" value="CAF5213320.1"/>
    <property type="molecule type" value="Genomic_DNA"/>
</dbReference>
<evidence type="ECO:0000256" key="2">
    <source>
        <dbReference type="ARBA" id="ARBA00007242"/>
    </source>
</evidence>
<evidence type="ECO:0000313" key="10">
    <source>
        <dbReference type="EMBL" id="CAF5213320.1"/>
    </source>
</evidence>
<evidence type="ECO:0000256" key="8">
    <source>
        <dbReference type="ARBA" id="ARBA00023224"/>
    </source>
</evidence>
<dbReference type="GO" id="GO:0005886">
    <property type="term" value="C:plasma membrane"/>
    <property type="evidence" value="ECO:0007669"/>
    <property type="project" value="UniProtKB-SubCell"/>
</dbReference>
<sequence>MVRWRYSVPIFKEITHLPIGFVSIVFGSDLRWYSINPCDNSIGVNIYNPFQGLHKCHRETTECQHQMIPEEETGFDLASYRCICKVGYECPFNSMKNYFEGALIEREYAKKLRGEINAYENMQCRSIDQQLEPRYYSSDCVQNQSLVCVFVFFHLFYNKNLFV</sequence>
<keyword evidence="3" id="KW-1003">Cell membrane</keyword>
<protein>
    <recommendedName>
        <fullName evidence="9">GPR158/179 extracellular domain-containing protein</fullName>
    </recommendedName>
</protein>
<dbReference type="InterPro" id="IPR054714">
    <property type="entry name" value="GPR158_179_extracellular"/>
</dbReference>
<evidence type="ECO:0000256" key="7">
    <source>
        <dbReference type="ARBA" id="ARBA00023180"/>
    </source>
</evidence>
<dbReference type="GO" id="GO:0004930">
    <property type="term" value="F:G protein-coupled receptor activity"/>
    <property type="evidence" value="ECO:0007669"/>
    <property type="project" value="UniProtKB-KW"/>
</dbReference>
<name>A0A8S3J8K9_9BILA</name>
<accession>A0A8S3J8K9</accession>
<proteinExistence type="inferred from homology"/>
<keyword evidence="4" id="KW-0732">Signal</keyword>
<comment type="caution">
    <text evidence="10">The sequence shown here is derived from an EMBL/GenBank/DDBJ whole genome shotgun (WGS) entry which is preliminary data.</text>
</comment>
<evidence type="ECO:0000256" key="6">
    <source>
        <dbReference type="ARBA" id="ARBA00023170"/>
    </source>
</evidence>
<evidence type="ECO:0000259" key="9">
    <source>
        <dbReference type="Pfam" id="PF22572"/>
    </source>
</evidence>
<dbReference type="AlphaFoldDB" id="A0A8S3J8K9"/>
<evidence type="ECO:0000256" key="1">
    <source>
        <dbReference type="ARBA" id="ARBA00004651"/>
    </source>
</evidence>
<feature type="domain" description="GPR158/179 extracellular" evidence="9">
    <location>
        <begin position="7"/>
        <end position="88"/>
    </location>
</feature>
<keyword evidence="8" id="KW-0807">Transducer</keyword>
<evidence type="ECO:0000313" key="11">
    <source>
        <dbReference type="Proteomes" id="UP000681720"/>
    </source>
</evidence>
<comment type="subcellular location">
    <subcellularLocation>
        <location evidence="1">Cell membrane</location>
        <topology evidence="1">Multi-pass membrane protein</topology>
    </subcellularLocation>
</comment>
<comment type="similarity">
    <text evidence="2">Belongs to the G-protein coupled receptor 3 family.</text>
</comment>
<keyword evidence="7" id="KW-0325">Glycoprotein</keyword>
<evidence type="ECO:0000256" key="4">
    <source>
        <dbReference type="ARBA" id="ARBA00022729"/>
    </source>
</evidence>
<organism evidence="10 11">
    <name type="scientific">Rotaria magnacalcarata</name>
    <dbReference type="NCBI Taxonomy" id="392030"/>
    <lineage>
        <taxon>Eukaryota</taxon>
        <taxon>Metazoa</taxon>
        <taxon>Spiralia</taxon>
        <taxon>Gnathifera</taxon>
        <taxon>Rotifera</taxon>
        <taxon>Eurotatoria</taxon>
        <taxon>Bdelloidea</taxon>
        <taxon>Philodinida</taxon>
        <taxon>Philodinidae</taxon>
        <taxon>Rotaria</taxon>
    </lineage>
</organism>
<reference evidence="10" key="1">
    <citation type="submission" date="2021-02" db="EMBL/GenBank/DDBJ databases">
        <authorList>
            <person name="Nowell W R."/>
        </authorList>
    </citation>
    <scope>NUCLEOTIDE SEQUENCE</scope>
</reference>
<dbReference type="PANTHER" id="PTHR32546:SF26">
    <property type="entry name" value="SMOG, ISOFORM D"/>
    <property type="match status" value="1"/>
</dbReference>
<keyword evidence="6" id="KW-0675">Receptor</keyword>
<evidence type="ECO:0000256" key="5">
    <source>
        <dbReference type="ARBA" id="ARBA00023040"/>
    </source>
</evidence>
<dbReference type="Proteomes" id="UP000681720">
    <property type="component" value="Unassembled WGS sequence"/>
</dbReference>
<dbReference type="InterPro" id="IPR043458">
    <property type="entry name" value="GPR158/179"/>
</dbReference>
<keyword evidence="5" id="KW-0297">G-protein coupled receptor</keyword>
<dbReference type="Pfam" id="PF22572">
    <property type="entry name" value="GPR158_179_EC"/>
    <property type="match status" value="1"/>
</dbReference>
<evidence type="ECO:0000256" key="3">
    <source>
        <dbReference type="ARBA" id="ARBA00022475"/>
    </source>
</evidence>
<keyword evidence="3" id="KW-0472">Membrane</keyword>